<feature type="region of interest" description="Disordered" evidence="1">
    <location>
        <begin position="1"/>
        <end position="31"/>
    </location>
</feature>
<evidence type="ECO:0000256" key="1">
    <source>
        <dbReference type="SAM" id="MobiDB-lite"/>
    </source>
</evidence>
<name>A0ABV3QAM6_9GAMM</name>
<gene>
    <name evidence="2" type="ORF">ABQJ54_03770</name>
</gene>
<accession>A0ABV3QAM6</accession>
<organism evidence="2 3">
    <name type="scientific">Rhodanobacter lycopersici</name>
    <dbReference type="NCBI Taxonomy" id="3162487"/>
    <lineage>
        <taxon>Bacteria</taxon>
        <taxon>Pseudomonadati</taxon>
        <taxon>Pseudomonadota</taxon>
        <taxon>Gammaproteobacteria</taxon>
        <taxon>Lysobacterales</taxon>
        <taxon>Rhodanobacteraceae</taxon>
        <taxon>Rhodanobacter</taxon>
    </lineage>
</organism>
<keyword evidence="3" id="KW-1185">Reference proteome</keyword>
<dbReference type="SUPFAM" id="SSF52540">
    <property type="entry name" value="P-loop containing nucleoside triphosphate hydrolases"/>
    <property type="match status" value="1"/>
</dbReference>
<comment type="caution">
    <text evidence="2">The sequence shown here is derived from an EMBL/GenBank/DDBJ whole genome shotgun (WGS) entry which is preliminary data.</text>
</comment>
<dbReference type="RefSeq" id="WP_367852926.1">
    <property type="nucleotide sequence ID" value="NZ_JBFOHK010000001.1"/>
</dbReference>
<sequence length="705" mass="74688">MTIPENANASLAGEANAESADMGGLQNERSTGESSLCEVIYSRGYGQHDNTPQQRTAPDFAAFRAAILADRGTEKGGRWIAGPCAIAPDEGSHRDGGSKQRAIGKHHRCAACALPRRFIGLDVDQSLTPQSFAALVQHLQPYSGLVYTTPSHTPQAPRCRVILELDMPAPREALVAATVAVQKRISAALVADGYGALVFDASCDRPEQPLYLPLHGAAHYVLDGMPLSLGELLAEVPAAVQKPAQAPSEPAGAIVVDADRHGDLLALSGRRARDVHRGDMDAGTAWALLVAERDRGRWTRHMDDPELRRAFDGALANLASGAWEAPTPVAAVADAGGMAANDVVLQSVPLDGLMTAALTPPRFVITPIIPRNVATLLGGHGGLGKSMLGLVLCAHVAAGRGWGPFTVELGRSVFVSLEDPGELVRYRLRCIIEEYQLPARAVLDNLRVFDGADVDAAMVVESRANGVAMLTERPMMQHVAEAAAGAALLVIDNASDAYGADEIARAQVRVFMRKLGQLARANDGGVVLLAHVDKAAAKHGALGNSYSGSTAWHNSARSRLALVEEKGAIELRHEKANLSRRAEPLAVSYAEHGVIVPAAIDPSGDTDRALATADADAVMDALRAAWAAGLTVPTAVQGSSTGWHALNKLPELGSQYQGRGGRDRVLSALVRLQREGHIIAETYTKPNRHRVERWILAPNAMECAA</sequence>
<dbReference type="InterPro" id="IPR027417">
    <property type="entry name" value="P-loop_NTPase"/>
</dbReference>
<dbReference type="EMBL" id="JBFOHK010000001">
    <property type="protein sequence ID" value="MEW9570855.1"/>
    <property type="molecule type" value="Genomic_DNA"/>
</dbReference>
<proteinExistence type="predicted"/>
<evidence type="ECO:0000313" key="2">
    <source>
        <dbReference type="EMBL" id="MEW9570855.1"/>
    </source>
</evidence>
<dbReference type="Proteomes" id="UP001556220">
    <property type="component" value="Unassembled WGS sequence"/>
</dbReference>
<protein>
    <submittedName>
        <fullName evidence="2">AAA family ATPase</fullName>
    </submittedName>
</protein>
<dbReference type="Gene3D" id="3.40.50.300">
    <property type="entry name" value="P-loop containing nucleotide triphosphate hydrolases"/>
    <property type="match status" value="1"/>
</dbReference>
<reference evidence="2 3" key="1">
    <citation type="submission" date="2024-06" db="EMBL/GenBank/DDBJ databases">
        <authorList>
            <person name="Woo H."/>
        </authorList>
    </citation>
    <scope>NUCLEOTIDE SEQUENCE [LARGE SCALE GENOMIC DNA]</scope>
    <source>
        <strain evidence="2 3">Si-c</strain>
    </source>
</reference>
<evidence type="ECO:0000313" key="3">
    <source>
        <dbReference type="Proteomes" id="UP001556220"/>
    </source>
</evidence>
<dbReference type="Pfam" id="PF13481">
    <property type="entry name" value="AAA_25"/>
    <property type="match status" value="1"/>
</dbReference>